<dbReference type="SUPFAM" id="SSF51735">
    <property type="entry name" value="NAD(P)-binding Rossmann-fold domains"/>
    <property type="match status" value="1"/>
</dbReference>
<dbReference type="GO" id="GO:0070403">
    <property type="term" value="F:NAD+ binding"/>
    <property type="evidence" value="ECO:0007669"/>
    <property type="project" value="TreeGrafter"/>
</dbReference>
<dbReference type="KEGG" id="ifn:GM661_15975"/>
<proteinExistence type="predicted"/>
<dbReference type="InterPro" id="IPR013116">
    <property type="entry name" value="KARI_N"/>
</dbReference>
<feature type="domain" description="KARI N-terminal Rossmann" evidence="2">
    <location>
        <begin position="3"/>
        <end position="118"/>
    </location>
</feature>
<protein>
    <submittedName>
        <fullName evidence="4">Oxidoreductase</fullName>
    </submittedName>
</protein>
<organism evidence="4 5">
    <name type="scientific">Iocasia fonsfrigidae</name>
    <dbReference type="NCBI Taxonomy" id="2682810"/>
    <lineage>
        <taxon>Bacteria</taxon>
        <taxon>Bacillati</taxon>
        <taxon>Bacillota</taxon>
        <taxon>Clostridia</taxon>
        <taxon>Halanaerobiales</taxon>
        <taxon>Halanaerobiaceae</taxon>
        <taxon>Iocasia</taxon>
    </lineage>
</organism>
<dbReference type="Proteomes" id="UP000665020">
    <property type="component" value="Chromosome"/>
</dbReference>
<dbReference type="PANTHER" id="PTHR21363">
    <property type="entry name" value="PREPHENATE DEHYDROGENASE"/>
    <property type="match status" value="1"/>
</dbReference>
<keyword evidence="1" id="KW-0560">Oxidoreductase</keyword>
<dbReference type="InterPro" id="IPR036291">
    <property type="entry name" value="NAD(P)-bd_dom_sf"/>
</dbReference>
<dbReference type="InterPro" id="IPR050812">
    <property type="entry name" value="Preph/Arog_dehydrog"/>
</dbReference>
<evidence type="ECO:0000256" key="1">
    <source>
        <dbReference type="ARBA" id="ARBA00023002"/>
    </source>
</evidence>
<dbReference type="RefSeq" id="WP_230867704.1">
    <property type="nucleotide sequence ID" value="NZ_CP046640.1"/>
</dbReference>
<dbReference type="InterPro" id="IPR037161">
    <property type="entry name" value="Semialdehyde_DH-like_C"/>
</dbReference>
<reference evidence="4" key="1">
    <citation type="submission" date="2019-12" db="EMBL/GenBank/DDBJ databases">
        <authorList>
            <person name="zhang j."/>
            <person name="sun C.M."/>
        </authorList>
    </citation>
    <scope>NUCLEOTIDE SEQUENCE</scope>
    <source>
        <strain evidence="4">NS-1</strain>
    </source>
</reference>
<dbReference type="Gene3D" id="3.40.50.720">
    <property type="entry name" value="NAD(P)-binding Rossmann-like Domain"/>
    <property type="match status" value="1"/>
</dbReference>
<evidence type="ECO:0000259" key="2">
    <source>
        <dbReference type="Pfam" id="PF07991"/>
    </source>
</evidence>
<gene>
    <name evidence="4" type="ORF">GM661_15975</name>
</gene>
<dbReference type="InterPro" id="IPR031663">
    <property type="entry name" value="PGDH_C"/>
</dbReference>
<evidence type="ECO:0000313" key="5">
    <source>
        <dbReference type="Proteomes" id="UP000665020"/>
    </source>
</evidence>
<dbReference type="GO" id="GO:0006571">
    <property type="term" value="P:tyrosine biosynthetic process"/>
    <property type="evidence" value="ECO:0007669"/>
    <property type="project" value="TreeGrafter"/>
</dbReference>
<sequence length="280" mass="30655">MSKQLTISIIGAAGKMGTRITNNLLKSNYNLLFCENGETGIAKLKERGLTNTETEKAIPQSDLVILSVPDNLIGKISEEIVSMMKKDATLLLLDPAAAYAGEVSLRDDCSFVVVHPGHPPLYRAQDNLEAYNDFFGGVARQDVVAALFQGKEKHFEIGKKVAKDMWAPVDNVYDVTVDQMILLEPAAVEVAGGSVVYLIRDVIGELTERGIPKEAAQSFVLGHLRTVLAIVLDVIPAPVSDACKLAIEQNYNRIIKEDWKEIFESDVVEETVKGMLGLKK</sequence>
<dbReference type="Pfam" id="PF07991">
    <property type="entry name" value="KARI_N"/>
    <property type="match status" value="1"/>
</dbReference>
<accession>A0A8A7KGY5</accession>
<dbReference type="GO" id="GO:0008977">
    <property type="term" value="F:prephenate dehydrogenase (NAD+) activity"/>
    <property type="evidence" value="ECO:0007669"/>
    <property type="project" value="TreeGrafter"/>
</dbReference>
<evidence type="ECO:0000259" key="3">
    <source>
        <dbReference type="Pfam" id="PF16896"/>
    </source>
</evidence>
<evidence type="ECO:0000313" key="4">
    <source>
        <dbReference type="EMBL" id="QTL99345.1"/>
    </source>
</evidence>
<feature type="domain" description="Phosphogluconate dehydrogenase (decarboxylating) C-terminal" evidence="3">
    <location>
        <begin position="128"/>
        <end position="275"/>
    </location>
</feature>
<name>A0A8A7KGY5_9FIRM</name>
<dbReference type="PANTHER" id="PTHR21363:SF0">
    <property type="entry name" value="PREPHENATE DEHYDROGENASE [NADP(+)]"/>
    <property type="match status" value="1"/>
</dbReference>
<keyword evidence="5" id="KW-1185">Reference proteome</keyword>
<dbReference type="Gene3D" id="1.10.3640.10">
    <property type="entry name" value="Semialdehyde dehydrogenase-like, C-terminal"/>
    <property type="match status" value="1"/>
</dbReference>
<dbReference type="AlphaFoldDB" id="A0A8A7KGY5"/>
<dbReference type="Pfam" id="PF16896">
    <property type="entry name" value="PGDH_C"/>
    <property type="match status" value="1"/>
</dbReference>
<dbReference type="EMBL" id="CP046640">
    <property type="protein sequence ID" value="QTL99345.1"/>
    <property type="molecule type" value="Genomic_DNA"/>
</dbReference>